<evidence type="ECO:0000259" key="1">
    <source>
        <dbReference type="Pfam" id="PF18705"/>
    </source>
</evidence>
<dbReference type="Proteomes" id="UP000515679">
    <property type="component" value="Chromosome"/>
</dbReference>
<name>A0A7G5BSR2_9BACL</name>
<keyword evidence="3" id="KW-1185">Reference proteome</keyword>
<sequence>MRRFHLVATIIRRGIIVIFAILLVPRAIAFVPDSRGDKENIKALKQDGPVTKYEVHQTMAIDQDRFTVNELYWTPKQTVIRYTYRTQDAGGWSLPQIAFKLYGPQGEEYKFDSSSSSGSPWGSTGFIYYASSKEPPTSLNLVYEWYDRRAELNLPLQKGGEKI</sequence>
<evidence type="ECO:0000313" key="3">
    <source>
        <dbReference type="Proteomes" id="UP000515679"/>
    </source>
</evidence>
<accession>A0A7G5BSR2</accession>
<dbReference type="Pfam" id="PF18705">
    <property type="entry name" value="DUF5643"/>
    <property type="match status" value="1"/>
</dbReference>
<dbReference type="InterPro" id="IPR040680">
    <property type="entry name" value="DUF5643"/>
</dbReference>
<dbReference type="KEGG" id="cchl:FPL14_01330"/>
<dbReference type="AlphaFoldDB" id="A0A7G5BSR2"/>
<dbReference type="RefSeq" id="WP_182301328.1">
    <property type="nucleotide sequence ID" value="NZ_CP041969.1"/>
</dbReference>
<organism evidence="2 3">
    <name type="scientific">Cohnella cholangitidis</name>
    <dbReference type="NCBI Taxonomy" id="2598458"/>
    <lineage>
        <taxon>Bacteria</taxon>
        <taxon>Bacillati</taxon>
        <taxon>Bacillota</taxon>
        <taxon>Bacilli</taxon>
        <taxon>Bacillales</taxon>
        <taxon>Paenibacillaceae</taxon>
        <taxon>Cohnella</taxon>
    </lineage>
</organism>
<feature type="domain" description="DUF5643" evidence="1">
    <location>
        <begin position="51"/>
        <end position="146"/>
    </location>
</feature>
<protein>
    <recommendedName>
        <fullName evidence="1">DUF5643 domain-containing protein</fullName>
    </recommendedName>
</protein>
<reference evidence="2 3" key="1">
    <citation type="submission" date="2019-07" db="EMBL/GenBank/DDBJ databases">
        <authorList>
            <person name="Kim J.K."/>
            <person name="Cheong H.-M."/>
            <person name="Choi Y."/>
            <person name="Hwang K.J."/>
            <person name="Lee S."/>
            <person name="Choi C."/>
        </authorList>
    </citation>
    <scope>NUCLEOTIDE SEQUENCE [LARGE SCALE GENOMIC DNA]</scope>
    <source>
        <strain evidence="2 3">KS 22</strain>
    </source>
</reference>
<gene>
    <name evidence="2" type="ORF">FPL14_01330</name>
</gene>
<evidence type="ECO:0000313" key="2">
    <source>
        <dbReference type="EMBL" id="QMV39996.1"/>
    </source>
</evidence>
<dbReference type="EMBL" id="CP041969">
    <property type="protein sequence ID" value="QMV39996.1"/>
    <property type="molecule type" value="Genomic_DNA"/>
</dbReference>
<proteinExistence type="predicted"/>